<dbReference type="Gene3D" id="3.30.200.20">
    <property type="entry name" value="Phosphorylase Kinase, domain 1"/>
    <property type="match status" value="1"/>
</dbReference>
<evidence type="ECO:0000256" key="14">
    <source>
        <dbReference type="ARBA" id="ARBA00022980"/>
    </source>
</evidence>
<dbReference type="FunFam" id="3.80.10.10:FF:000387">
    <property type="entry name" value="Probable LRR receptor-like serine/threonine-protein kinase At1g06840"/>
    <property type="match status" value="1"/>
</dbReference>
<dbReference type="Gene3D" id="3.30.60.300">
    <property type="match status" value="1"/>
</dbReference>
<dbReference type="InterPro" id="IPR000719">
    <property type="entry name" value="Prot_kinase_dom"/>
</dbReference>
<keyword evidence="6" id="KW-0433">Leucine-rich repeat</keyword>
<keyword evidence="8" id="KW-0812">Transmembrane</keyword>
<evidence type="ECO:0000256" key="13">
    <source>
        <dbReference type="ARBA" id="ARBA00022840"/>
    </source>
</evidence>
<dbReference type="Pfam" id="PF13855">
    <property type="entry name" value="LRR_8"/>
    <property type="match status" value="1"/>
</dbReference>
<keyword evidence="9" id="KW-0732">Signal</keyword>
<dbReference type="PROSITE" id="PS01257">
    <property type="entry name" value="RIBOSOMAL_L10E"/>
    <property type="match status" value="1"/>
</dbReference>
<dbReference type="PANTHER" id="PTHR45974">
    <property type="entry name" value="RECEPTOR-LIKE PROTEIN 55"/>
    <property type="match status" value="1"/>
</dbReference>
<feature type="binding site" evidence="23">
    <location>
        <position position="557"/>
    </location>
    <ligand>
        <name>ATP</name>
        <dbReference type="ChEBI" id="CHEBI:30616"/>
    </ligand>
</feature>
<feature type="region of interest" description="Disordered" evidence="24">
    <location>
        <begin position="812"/>
        <end position="833"/>
    </location>
</feature>
<dbReference type="PANTHER" id="PTHR45974:SF134">
    <property type="entry name" value="OS01G0960400 PROTEIN"/>
    <property type="match status" value="1"/>
</dbReference>
<dbReference type="Pfam" id="PF07714">
    <property type="entry name" value="PK_Tyr_Ser-Thr"/>
    <property type="match status" value="1"/>
</dbReference>
<dbReference type="SUPFAM" id="SSF52058">
    <property type="entry name" value="L domain-like"/>
    <property type="match status" value="1"/>
</dbReference>
<dbReference type="InterPro" id="IPR032675">
    <property type="entry name" value="LRR_dom_sf"/>
</dbReference>
<comment type="catalytic activity">
    <reaction evidence="22">
        <text>L-seryl-[protein] + ATP = O-phospho-L-seryl-[protein] + ADP + H(+)</text>
        <dbReference type="Rhea" id="RHEA:17989"/>
        <dbReference type="Rhea" id="RHEA-COMP:9863"/>
        <dbReference type="Rhea" id="RHEA-COMP:11604"/>
        <dbReference type="ChEBI" id="CHEBI:15378"/>
        <dbReference type="ChEBI" id="CHEBI:29999"/>
        <dbReference type="ChEBI" id="CHEBI:30616"/>
        <dbReference type="ChEBI" id="CHEBI:83421"/>
        <dbReference type="ChEBI" id="CHEBI:456216"/>
        <dbReference type="EC" id="2.7.11.1"/>
    </reaction>
</comment>
<dbReference type="SUPFAM" id="SSF54686">
    <property type="entry name" value="Ribosomal protein L16p/L10e"/>
    <property type="match status" value="1"/>
</dbReference>
<comment type="subcellular location">
    <subcellularLocation>
        <location evidence="1">Membrane</location>
        <topology evidence="1">Single-pass type I membrane protein</topology>
    </subcellularLocation>
</comment>
<evidence type="ECO:0000259" key="25">
    <source>
        <dbReference type="PROSITE" id="PS50011"/>
    </source>
</evidence>
<keyword evidence="27" id="KW-1185">Reference proteome</keyword>
<dbReference type="Pfam" id="PF00560">
    <property type="entry name" value="LRR_1"/>
    <property type="match status" value="2"/>
</dbReference>
<dbReference type="FunFam" id="3.30.200.20:FF:000328">
    <property type="entry name" value="Leucine-rich repeat protein kinase family protein"/>
    <property type="match status" value="1"/>
</dbReference>
<dbReference type="AlphaFoldDB" id="A0AAP0KV88"/>
<dbReference type="Gene3D" id="3.80.10.10">
    <property type="entry name" value="Ribonuclease Inhibitor"/>
    <property type="match status" value="2"/>
</dbReference>
<dbReference type="GO" id="GO:0005524">
    <property type="term" value="F:ATP binding"/>
    <property type="evidence" value="ECO:0007669"/>
    <property type="project" value="UniProtKB-UniRule"/>
</dbReference>
<dbReference type="GO" id="GO:1990904">
    <property type="term" value="C:ribonucleoprotein complex"/>
    <property type="evidence" value="ECO:0007669"/>
    <property type="project" value="UniProtKB-KW"/>
</dbReference>
<dbReference type="GO" id="GO:0004674">
    <property type="term" value="F:protein serine/threonine kinase activity"/>
    <property type="evidence" value="ECO:0007669"/>
    <property type="project" value="UniProtKB-KW"/>
</dbReference>
<sequence length="1040" mass="114923">MGKLKLGLDLEKACDGDEWQQKVNSEGSRHEVCDESDRRRRGANQQASKLKIETLANQPAACIINALQAIRRSLNDPVNNLKNWGKGDPCTSNWTGVVCFNTTGKDGFLHIQQLLLLNKNLSGSLSPELGQLSFLEILDFMWNKISGTIPKELGNLKSLVLLLLNGNQLVGPLPEELGYLPKLDRLQIDENQISGPIPESFGNLRKIQHFQLDNNNFNGTIPDSYGNMSRLIKLNLSNNDISGLIPANFSGLPHLQKLSLDHNALSGSVPSDIWRNRTFNATEKLLLDFQQNMLSNISGSLEPPTNVTISLRGNPVCSVANQPKITQFCGIQNGSEEILASSTIIPTYCYSQSCPDGYEYVPESPVPCFCAAPLRIGYRLKSPAFSNFIPYEDKFKVILASNLGINPYQLSIVSFIWERGPRLRLYLKLFPKYGNHSNKFNESEIHRIEGLFAEWKAGVGGIFGPYEFLNFILLSPYEEDDLHISKSGLSKGAIAGIVLAAIAASKISIKIDGVKSFTFDEMMQATNNFSISSQVGQGGYGKVYKGVLADGTVVAIKRALESSLQGEREFFTEIELLSRLHHRNLVSLVGYCDDEIEQMLVYEFMPNGTLRDHLSVTSKKPLSFAMRLQIALGSAKGILYLHTEADPPIFHRDIKASNILLDSRLTAKVADFGLSRLAPVPDVEGTVPGHVSTVVKGTPGYLDPEYFLTHKLTDKSDVYSLGVVFLELLTGMQPILHGKNIVREVNLAYQAGMMLSIIDGRMGSYPSECVAKFATLALKCCQDEPESRPAMTGVVRELENIWRMMPDTDIASSESMVSDERKRGSSSPSSLLSSSLKNAYWSSDVSSSNLVSGVIPIITPRIYDVGAKKKGVDEFPFCVHLVSWEKENVSSEALEAARIACNKYMVKFAGKDSFHLRVRVHPFHVLRINKMLSCAGADRLQTGMRGAFGKPQGTCARVDIGQVLLSVRCKETNGNNAQEALRRAKFKFPGRQKIIFSRTDYVIWRSENRILPDGVNAKLLGCHGPLARRQPGRAFLSATT</sequence>
<dbReference type="InterPro" id="IPR036920">
    <property type="entry name" value="Ribosomal_uL16_sf"/>
</dbReference>
<evidence type="ECO:0000256" key="10">
    <source>
        <dbReference type="ARBA" id="ARBA00022737"/>
    </source>
</evidence>
<keyword evidence="18" id="KW-0325">Glycoprotein</keyword>
<dbReference type="CDD" id="cd01433">
    <property type="entry name" value="Ribosomal_L16_L10e"/>
    <property type="match status" value="1"/>
</dbReference>
<evidence type="ECO:0000256" key="1">
    <source>
        <dbReference type="ARBA" id="ARBA00004479"/>
    </source>
</evidence>
<keyword evidence="7" id="KW-0808">Transferase</keyword>
<reference evidence="26 27" key="1">
    <citation type="submission" date="2024-01" db="EMBL/GenBank/DDBJ databases">
        <title>Genome assemblies of Stephania.</title>
        <authorList>
            <person name="Yang L."/>
        </authorList>
    </citation>
    <scope>NUCLEOTIDE SEQUENCE [LARGE SCALE GENOMIC DNA]</scope>
    <source>
        <strain evidence="26">JXDWG</strain>
        <tissue evidence="26">Leaf</tissue>
    </source>
</reference>
<keyword evidence="13 23" id="KW-0067">ATP-binding</keyword>
<evidence type="ECO:0000313" key="27">
    <source>
        <dbReference type="Proteomes" id="UP001419268"/>
    </source>
</evidence>
<evidence type="ECO:0000256" key="4">
    <source>
        <dbReference type="ARBA" id="ARBA00012513"/>
    </source>
</evidence>
<dbReference type="InterPro" id="IPR047873">
    <property type="entry name" value="Ribosomal_uL16"/>
</dbReference>
<evidence type="ECO:0000256" key="24">
    <source>
        <dbReference type="SAM" id="MobiDB-lite"/>
    </source>
</evidence>
<dbReference type="InterPro" id="IPR017441">
    <property type="entry name" value="Protein_kinase_ATP_BS"/>
</dbReference>
<dbReference type="EC" id="2.7.11.1" evidence="4"/>
<dbReference type="InterPro" id="IPR008271">
    <property type="entry name" value="Ser/Thr_kinase_AS"/>
</dbReference>
<evidence type="ECO:0000256" key="17">
    <source>
        <dbReference type="ARBA" id="ARBA00023170"/>
    </source>
</evidence>
<dbReference type="Pfam" id="PF00252">
    <property type="entry name" value="Ribosomal_L16"/>
    <property type="match status" value="1"/>
</dbReference>
<evidence type="ECO:0000256" key="9">
    <source>
        <dbReference type="ARBA" id="ARBA00022729"/>
    </source>
</evidence>
<evidence type="ECO:0000256" key="3">
    <source>
        <dbReference type="ARBA" id="ARBA00008931"/>
    </source>
</evidence>
<evidence type="ECO:0000256" key="6">
    <source>
        <dbReference type="ARBA" id="ARBA00022614"/>
    </source>
</evidence>
<feature type="domain" description="Protein kinase" evidence="25">
    <location>
        <begin position="529"/>
        <end position="803"/>
    </location>
</feature>
<dbReference type="InterPro" id="IPR003591">
    <property type="entry name" value="Leu-rich_rpt_typical-subtyp"/>
</dbReference>
<dbReference type="SUPFAM" id="SSF56112">
    <property type="entry name" value="Protein kinase-like (PK-like)"/>
    <property type="match status" value="1"/>
</dbReference>
<dbReference type="GO" id="GO:0016020">
    <property type="term" value="C:membrane"/>
    <property type="evidence" value="ECO:0007669"/>
    <property type="project" value="UniProtKB-SubCell"/>
</dbReference>
<evidence type="ECO:0000256" key="5">
    <source>
        <dbReference type="ARBA" id="ARBA00022527"/>
    </source>
</evidence>
<dbReference type="InterPro" id="IPR016180">
    <property type="entry name" value="Ribosomal_uL16_dom"/>
</dbReference>
<evidence type="ECO:0000256" key="2">
    <source>
        <dbReference type="ARBA" id="ARBA00008684"/>
    </source>
</evidence>
<dbReference type="FunFam" id="3.30.60.300:FF:000003">
    <property type="entry name" value="60S ribosomal protein L10, putative"/>
    <property type="match status" value="1"/>
</dbReference>
<evidence type="ECO:0000313" key="26">
    <source>
        <dbReference type="EMBL" id="KAK9159351.1"/>
    </source>
</evidence>
<dbReference type="InterPro" id="IPR018255">
    <property type="entry name" value="Ribosomal_uL16_CS_euk_arc"/>
</dbReference>
<evidence type="ECO:0000256" key="15">
    <source>
        <dbReference type="ARBA" id="ARBA00022989"/>
    </source>
</evidence>
<dbReference type="Gene3D" id="3.90.1170.10">
    <property type="entry name" value="Ribosomal protein L10e/L16"/>
    <property type="match status" value="1"/>
</dbReference>
<dbReference type="Proteomes" id="UP001419268">
    <property type="component" value="Unassembled WGS sequence"/>
</dbReference>
<evidence type="ECO:0000256" key="12">
    <source>
        <dbReference type="ARBA" id="ARBA00022777"/>
    </source>
</evidence>
<keyword evidence="5" id="KW-0723">Serine/threonine-protein kinase</keyword>
<dbReference type="GO" id="GO:0003735">
    <property type="term" value="F:structural constituent of ribosome"/>
    <property type="evidence" value="ECO:0007669"/>
    <property type="project" value="InterPro"/>
</dbReference>
<dbReference type="EMBL" id="JBBNAG010000002">
    <property type="protein sequence ID" value="KAK9159351.1"/>
    <property type="molecule type" value="Genomic_DNA"/>
</dbReference>
<dbReference type="SMART" id="SM00220">
    <property type="entry name" value="S_TKc"/>
    <property type="match status" value="1"/>
</dbReference>
<evidence type="ECO:0000256" key="11">
    <source>
        <dbReference type="ARBA" id="ARBA00022741"/>
    </source>
</evidence>
<protein>
    <recommendedName>
        <fullName evidence="4">non-specific serine/threonine protein kinase</fullName>
        <ecNumber evidence="4">2.7.11.1</ecNumber>
    </recommendedName>
</protein>
<keyword evidence="12" id="KW-0418">Kinase</keyword>
<dbReference type="CDD" id="cd14066">
    <property type="entry name" value="STKc_IRAK"/>
    <property type="match status" value="1"/>
</dbReference>
<evidence type="ECO:0000256" key="8">
    <source>
        <dbReference type="ARBA" id="ARBA00022692"/>
    </source>
</evidence>
<dbReference type="PROSITE" id="PS00107">
    <property type="entry name" value="PROTEIN_KINASE_ATP"/>
    <property type="match status" value="1"/>
</dbReference>
<dbReference type="InterPro" id="IPR001245">
    <property type="entry name" value="Ser-Thr/Tyr_kinase_cat_dom"/>
</dbReference>
<proteinExistence type="inferred from homology"/>
<accession>A0AAP0KV88</accession>
<keyword evidence="19" id="KW-0687">Ribonucleoprotein</keyword>
<dbReference type="PROSITE" id="PS50011">
    <property type="entry name" value="PROTEIN_KINASE_DOM"/>
    <property type="match status" value="1"/>
</dbReference>
<evidence type="ECO:0000256" key="23">
    <source>
        <dbReference type="PROSITE-ProRule" id="PRU10141"/>
    </source>
</evidence>
<dbReference type="SMART" id="SM00369">
    <property type="entry name" value="LRR_TYP"/>
    <property type="match status" value="3"/>
</dbReference>
<comment type="caution">
    <text evidence="26">The sequence shown here is derived from an EMBL/GenBank/DDBJ whole genome shotgun (WGS) entry which is preliminary data.</text>
</comment>
<dbReference type="InterPro" id="IPR001611">
    <property type="entry name" value="Leu-rich_rpt"/>
</dbReference>
<dbReference type="InterPro" id="IPR011009">
    <property type="entry name" value="Kinase-like_dom_sf"/>
</dbReference>
<dbReference type="Pfam" id="PF08263">
    <property type="entry name" value="LRRNT_2"/>
    <property type="match status" value="1"/>
</dbReference>
<comment type="similarity">
    <text evidence="2">Belongs to the protein kinase superfamily. Ser/Thr protein kinase family.</text>
</comment>
<dbReference type="NCBIfam" id="NF003239">
    <property type="entry name" value="PRK04199.1-4"/>
    <property type="match status" value="1"/>
</dbReference>
<evidence type="ECO:0000256" key="21">
    <source>
        <dbReference type="ARBA" id="ARBA00047899"/>
    </source>
</evidence>
<gene>
    <name evidence="26" type="ORF">Scep_005925</name>
</gene>
<comment type="subunit">
    <text evidence="20">Component of the small ribosomal subunit. Mature ribosomes consist of a small (40S) and a large (60S) subunit. The 40S subunit contains about 33 different proteins and 1 molecule of RNA (18S). The 60S subunit contains about 49 different proteins and 3 molecules of RNA (25S, 5.8S and 5S).</text>
</comment>
<evidence type="ECO:0000256" key="7">
    <source>
        <dbReference type="ARBA" id="ARBA00022679"/>
    </source>
</evidence>
<keyword evidence="14" id="KW-0689">Ribosomal protein</keyword>
<keyword evidence="15" id="KW-1133">Transmembrane helix</keyword>
<dbReference type="PROSITE" id="PS00108">
    <property type="entry name" value="PROTEIN_KINASE_ST"/>
    <property type="match status" value="1"/>
</dbReference>
<keyword evidence="10" id="KW-0677">Repeat</keyword>
<dbReference type="FunFam" id="1.10.510.10:FF:000453">
    <property type="entry name" value="LRR receptor-like serine/threonine-protein kinase HSL2"/>
    <property type="match status" value="1"/>
</dbReference>
<evidence type="ECO:0000256" key="16">
    <source>
        <dbReference type="ARBA" id="ARBA00023136"/>
    </source>
</evidence>
<keyword evidence="17" id="KW-0675">Receptor</keyword>
<evidence type="ECO:0000256" key="18">
    <source>
        <dbReference type="ARBA" id="ARBA00023180"/>
    </source>
</evidence>
<comment type="similarity">
    <text evidence="3">Belongs to the universal ribosomal protein uL16 family.</text>
</comment>
<dbReference type="GO" id="GO:0006412">
    <property type="term" value="P:translation"/>
    <property type="evidence" value="ECO:0007669"/>
    <property type="project" value="InterPro"/>
</dbReference>
<evidence type="ECO:0000256" key="19">
    <source>
        <dbReference type="ARBA" id="ARBA00023274"/>
    </source>
</evidence>
<evidence type="ECO:0000256" key="22">
    <source>
        <dbReference type="ARBA" id="ARBA00048679"/>
    </source>
</evidence>
<name>A0AAP0KV88_9MAGN</name>
<organism evidence="26 27">
    <name type="scientific">Stephania cephalantha</name>
    <dbReference type="NCBI Taxonomy" id="152367"/>
    <lineage>
        <taxon>Eukaryota</taxon>
        <taxon>Viridiplantae</taxon>
        <taxon>Streptophyta</taxon>
        <taxon>Embryophyta</taxon>
        <taxon>Tracheophyta</taxon>
        <taxon>Spermatophyta</taxon>
        <taxon>Magnoliopsida</taxon>
        <taxon>Ranunculales</taxon>
        <taxon>Menispermaceae</taxon>
        <taxon>Menispermoideae</taxon>
        <taxon>Cissampelideae</taxon>
        <taxon>Stephania</taxon>
    </lineage>
</organism>
<dbReference type="GO" id="GO:0005840">
    <property type="term" value="C:ribosome"/>
    <property type="evidence" value="ECO:0007669"/>
    <property type="project" value="UniProtKB-KW"/>
</dbReference>
<keyword evidence="11 23" id="KW-0547">Nucleotide-binding</keyword>
<keyword evidence="16" id="KW-0472">Membrane</keyword>
<dbReference type="InterPro" id="IPR013210">
    <property type="entry name" value="LRR_N_plant-typ"/>
</dbReference>
<dbReference type="Gene3D" id="1.10.510.10">
    <property type="entry name" value="Transferase(Phosphotransferase) domain 1"/>
    <property type="match status" value="1"/>
</dbReference>
<comment type="catalytic activity">
    <reaction evidence="21">
        <text>L-threonyl-[protein] + ATP = O-phospho-L-threonyl-[protein] + ADP + H(+)</text>
        <dbReference type="Rhea" id="RHEA:46608"/>
        <dbReference type="Rhea" id="RHEA-COMP:11060"/>
        <dbReference type="Rhea" id="RHEA-COMP:11605"/>
        <dbReference type="ChEBI" id="CHEBI:15378"/>
        <dbReference type="ChEBI" id="CHEBI:30013"/>
        <dbReference type="ChEBI" id="CHEBI:30616"/>
        <dbReference type="ChEBI" id="CHEBI:61977"/>
        <dbReference type="ChEBI" id="CHEBI:456216"/>
        <dbReference type="EC" id="2.7.11.1"/>
    </reaction>
</comment>
<evidence type="ECO:0000256" key="20">
    <source>
        <dbReference type="ARBA" id="ARBA00026019"/>
    </source>
</evidence>